<organism evidence="2 3">
    <name type="scientific">Colletotrichum godetiae</name>
    <dbReference type="NCBI Taxonomy" id="1209918"/>
    <lineage>
        <taxon>Eukaryota</taxon>
        <taxon>Fungi</taxon>
        <taxon>Dikarya</taxon>
        <taxon>Ascomycota</taxon>
        <taxon>Pezizomycotina</taxon>
        <taxon>Sordariomycetes</taxon>
        <taxon>Hypocreomycetidae</taxon>
        <taxon>Glomerellales</taxon>
        <taxon>Glomerellaceae</taxon>
        <taxon>Colletotrichum</taxon>
        <taxon>Colletotrichum acutatum species complex</taxon>
    </lineage>
</organism>
<dbReference type="InterPro" id="IPR001810">
    <property type="entry name" value="F-box_dom"/>
</dbReference>
<evidence type="ECO:0000313" key="2">
    <source>
        <dbReference type="EMBL" id="KAK1700064.1"/>
    </source>
</evidence>
<comment type="caution">
    <text evidence="2">The sequence shown here is derived from an EMBL/GenBank/DDBJ whole genome shotgun (WGS) entry which is preliminary data.</text>
</comment>
<dbReference type="SUPFAM" id="SSF81383">
    <property type="entry name" value="F-box domain"/>
    <property type="match status" value="1"/>
</dbReference>
<evidence type="ECO:0000259" key="1">
    <source>
        <dbReference type="PROSITE" id="PS50181"/>
    </source>
</evidence>
<accession>A0AAJ0F1V8</accession>
<protein>
    <recommendedName>
        <fullName evidence="1">F-box domain-containing protein</fullName>
    </recommendedName>
</protein>
<dbReference type="EMBL" id="JAHMHR010000003">
    <property type="protein sequence ID" value="KAK1700064.1"/>
    <property type="molecule type" value="Genomic_DNA"/>
</dbReference>
<dbReference type="InterPro" id="IPR036047">
    <property type="entry name" value="F-box-like_dom_sf"/>
</dbReference>
<reference evidence="2" key="1">
    <citation type="submission" date="2021-06" db="EMBL/GenBank/DDBJ databases">
        <title>Comparative genomics, transcriptomics and evolutionary studies reveal genomic signatures of adaptation to plant cell wall in hemibiotrophic fungi.</title>
        <authorList>
            <consortium name="DOE Joint Genome Institute"/>
            <person name="Baroncelli R."/>
            <person name="Diaz J.F."/>
            <person name="Benocci T."/>
            <person name="Peng M."/>
            <person name="Battaglia E."/>
            <person name="Haridas S."/>
            <person name="Andreopoulos W."/>
            <person name="Labutti K."/>
            <person name="Pangilinan J."/>
            <person name="Floch G.L."/>
            <person name="Makela M.R."/>
            <person name="Henrissat B."/>
            <person name="Grigoriev I.V."/>
            <person name="Crouch J.A."/>
            <person name="De Vries R.P."/>
            <person name="Sukno S.A."/>
            <person name="Thon M.R."/>
        </authorList>
    </citation>
    <scope>NUCLEOTIDE SEQUENCE</scope>
    <source>
        <strain evidence="2">CBS 193.32</strain>
    </source>
</reference>
<evidence type="ECO:0000313" key="3">
    <source>
        <dbReference type="Proteomes" id="UP001224890"/>
    </source>
</evidence>
<dbReference type="RefSeq" id="XP_060435821.1">
    <property type="nucleotide sequence ID" value="XM_060580586.1"/>
</dbReference>
<sequence length="382" mass="44505">MVHRSYWVPCFMSQKYCIKRGKILWETAVTLSKPTCSGSAFSGLTASEPICSKPKAQDRDVLNNYPHPKRTHPMASHERPYWESNFDRNHRQSPIIRLPDELLVRILETLEIADLCMVRQISFIFWHIYLGKEFEKSHRREVRIWSRRSESFQDDEATVVRAKLNALCTKWRKRTTTLGGETRIFRCKVSYRKLVFSAEQRKKGPEIRQCIAHDAFIRSCPHLTVPVSWSWGKITHSERTSADRVRADRSVFGIFLEPKSCHQCEEITGFQDALHHRRDLRWIPKPPTISLYASPMIGNRQLSVLVTWELPLFTVVKDATITMDFIKQKLEGLRNKYGNIFFSHLGRHEITFQMLRVLDPQYCGCLGGDSRVGRLVPCDKAR</sequence>
<dbReference type="GeneID" id="85465112"/>
<gene>
    <name evidence="2" type="ORF">BDP55DRAFT_748245</name>
</gene>
<name>A0AAJ0F1V8_9PEZI</name>
<dbReference type="AlphaFoldDB" id="A0AAJ0F1V8"/>
<dbReference type="Proteomes" id="UP001224890">
    <property type="component" value="Unassembled WGS sequence"/>
</dbReference>
<proteinExistence type="predicted"/>
<dbReference type="PROSITE" id="PS50181">
    <property type="entry name" value="FBOX"/>
    <property type="match status" value="1"/>
</dbReference>
<feature type="domain" description="F-box" evidence="1">
    <location>
        <begin position="92"/>
        <end position="122"/>
    </location>
</feature>
<keyword evidence="3" id="KW-1185">Reference proteome</keyword>